<protein>
    <submittedName>
        <fullName evidence="2">HEPN domain protein</fullName>
    </submittedName>
</protein>
<proteinExistence type="predicted"/>
<comment type="caution">
    <text evidence="2">The sequence shown here is derived from an EMBL/GenBank/DDBJ whole genome shotgun (WGS) entry which is preliminary data.</text>
</comment>
<name>A0A0B0EQY7_9BACT</name>
<dbReference type="AlphaFoldDB" id="A0A0B0EQY7"/>
<dbReference type="PROSITE" id="PS50910">
    <property type="entry name" value="HEPN"/>
    <property type="match status" value="1"/>
</dbReference>
<evidence type="ECO:0000313" key="2">
    <source>
        <dbReference type="EMBL" id="KHE93558.1"/>
    </source>
</evidence>
<organism evidence="2 3">
    <name type="scientific">Candidatus Scalindua brodae</name>
    <dbReference type="NCBI Taxonomy" id="237368"/>
    <lineage>
        <taxon>Bacteria</taxon>
        <taxon>Pseudomonadati</taxon>
        <taxon>Planctomycetota</taxon>
        <taxon>Candidatus Brocadiia</taxon>
        <taxon>Candidatus Brocadiales</taxon>
        <taxon>Candidatus Scalinduaceae</taxon>
        <taxon>Candidatus Scalindua</taxon>
    </lineage>
</organism>
<dbReference type="Proteomes" id="UP000030652">
    <property type="component" value="Unassembled WGS sequence"/>
</dbReference>
<dbReference type="Gene3D" id="1.20.120.330">
    <property type="entry name" value="Nucleotidyltransferases domain 2"/>
    <property type="match status" value="1"/>
</dbReference>
<accession>A0A0B0EQY7</accession>
<feature type="domain" description="HEPN" evidence="1">
    <location>
        <begin position="13"/>
        <end position="118"/>
    </location>
</feature>
<dbReference type="eggNOG" id="COG2250">
    <property type="taxonomic scope" value="Bacteria"/>
</dbReference>
<sequence length="130" mass="15151">MDNKDIANEWFKIAEADLSSAEFLQNMQSMPTEIICYHCQQSAEKYLKGFLALNSEEIKRTHDLVTLSKECRKYDEDFETIEEDCLMLTDYGVNIRYPFPLDINESDMKVDIKSAHNIKNYVLAKANIKK</sequence>
<evidence type="ECO:0000313" key="3">
    <source>
        <dbReference type="Proteomes" id="UP000030652"/>
    </source>
</evidence>
<dbReference type="EMBL" id="JRYO01000049">
    <property type="protein sequence ID" value="KHE93558.1"/>
    <property type="molecule type" value="Genomic_DNA"/>
</dbReference>
<dbReference type="SUPFAM" id="SSF81593">
    <property type="entry name" value="Nucleotidyltransferase substrate binding subunit/domain"/>
    <property type="match status" value="1"/>
</dbReference>
<reference evidence="2 3" key="1">
    <citation type="submission" date="2014-10" db="EMBL/GenBank/DDBJ databases">
        <title>Draft genome of anammox bacterium scalindua brodae, obtained using differential coverage binning of sequence data from two enrichment reactors.</title>
        <authorList>
            <person name="Speth D.R."/>
            <person name="Russ L."/>
            <person name="Kartal B."/>
            <person name="Op den Camp H.J."/>
            <person name="Dutilh B.E."/>
            <person name="Jetten M.S."/>
        </authorList>
    </citation>
    <scope>NUCLEOTIDE SEQUENCE [LARGE SCALE GENOMIC DNA]</scope>
    <source>
        <strain evidence="2">RU1</strain>
    </source>
</reference>
<gene>
    <name evidence="2" type="ORF">SCABRO_00683</name>
</gene>
<dbReference type="SMART" id="SM00748">
    <property type="entry name" value="HEPN"/>
    <property type="match status" value="1"/>
</dbReference>
<evidence type="ECO:0000259" key="1">
    <source>
        <dbReference type="PROSITE" id="PS50910"/>
    </source>
</evidence>
<dbReference type="Pfam" id="PF05168">
    <property type="entry name" value="HEPN"/>
    <property type="match status" value="1"/>
</dbReference>
<dbReference type="InterPro" id="IPR007842">
    <property type="entry name" value="HEPN_dom"/>
</dbReference>